<dbReference type="PANTHER" id="PTHR38730:SF1">
    <property type="entry name" value="SLL7028 PROTEIN"/>
    <property type="match status" value="1"/>
</dbReference>
<reference evidence="2" key="1">
    <citation type="submission" date="2018-05" db="EMBL/GenBank/DDBJ databases">
        <authorList>
            <person name="Lanie J.A."/>
            <person name="Ng W.-L."/>
            <person name="Kazmierczak K.M."/>
            <person name="Andrzejewski T.M."/>
            <person name="Davidsen T.M."/>
            <person name="Wayne K.J."/>
            <person name="Tettelin H."/>
            <person name="Glass J.I."/>
            <person name="Rusch D."/>
            <person name="Podicherti R."/>
            <person name="Tsui H.-C.T."/>
            <person name="Winkler M.E."/>
        </authorList>
    </citation>
    <scope>NUCLEOTIDE SEQUENCE</scope>
</reference>
<dbReference type="PANTHER" id="PTHR38730">
    <property type="entry name" value="SLL7028 PROTEIN"/>
    <property type="match status" value="1"/>
</dbReference>
<dbReference type="AlphaFoldDB" id="A0A382GLJ3"/>
<feature type="domain" description="Putative metallopeptidase" evidence="1">
    <location>
        <begin position="5"/>
        <end position="115"/>
    </location>
</feature>
<organism evidence="2">
    <name type="scientific">marine metagenome</name>
    <dbReference type="NCBI Taxonomy" id="408172"/>
    <lineage>
        <taxon>unclassified sequences</taxon>
        <taxon>metagenomes</taxon>
        <taxon>ecological metagenomes</taxon>
    </lineage>
</organism>
<evidence type="ECO:0000259" key="1">
    <source>
        <dbReference type="Pfam" id="PF13203"/>
    </source>
</evidence>
<gene>
    <name evidence="2" type="ORF">METZ01_LOCUS228327</name>
</gene>
<protein>
    <recommendedName>
        <fullName evidence="1">Putative metallopeptidase domain-containing protein</fullName>
    </recommendedName>
</protein>
<proteinExistence type="predicted"/>
<dbReference type="InterPro" id="IPR025154">
    <property type="entry name" value="Put_metallopeptidase_dom"/>
</dbReference>
<dbReference type="Pfam" id="PF13203">
    <property type="entry name" value="DUF2201_N"/>
    <property type="match status" value="1"/>
</dbReference>
<dbReference type="EMBL" id="UINC01055975">
    <property type="protein sequence ID" value="SVB75473.1"/>
    <property type="molecule type" value="Genomic_DNA"/>
</dbReference>
<sequence length="118" mass="13398">MTRSVFLSTINLSVKHIITDMVATAGTDCRQIMYNPDFCKNLTIIELTGLMAHECWHIAFMHKLREGDRNHVLWNKAADYVINNMLLDSGYTLPPGGLADKTYIDMSTEQVYDSLLTN</sequence>
<evidence type="ECO:0000313" key="2">
    <source>
        <dbReference type="EMBL" id="SVB75473.1"/>
    </source>
</evidence>
<accession>A0A382GLJ3</accession>
<feature type="non-terminal residue" evidence="2">
    <location>
        <position position="118"/>
    </location>
</feature>
<name>A0A382GLJ3_9ZZZZ</name>